<gene>
    <name evidence="2" type="ORF">SG0102_04830</name>
</gene>
<dbReference type="AlphaFoldDB" id="A0A3G9JR78"/>
<organism evidence="2 3">
    <name type="scientific">Intestinibaculum porci</name>
    <dbReference type="NCBI Taxonomy" id="2487118"/>
    <lineage>
        <taxon>Bacteria</taxon>
        <taxon>Bacillati</taxon>
        <taxon>Bacillota</taxon>
        <taxon>Erysipelotrichia</taxon>
        <taxon>Erysipelotrichales</taxon>
        <taxon>Erysipelotrichaceae</taxon>
        <taxon>Intestinibaculum</taxon>
    </lineage>
</organism>
<dbReference type="Pfam" id="PF08722">
    <property type="entry name" value="Tn7_TnsA-like_N"/>
    <property type="match status" value="1"/>
</dbReference>
<proteinExistence type="predicted"/>
<dbReference type="GO" id="GO:0003676">
    <property type="term" value="F:nucleic acid binding"/>
    <property type="evidence" value="ECO:0007669"/>
    <property type="project" value="InterPro"/>
</dbReference>
<sequence length="231" mass="27851">MPKKMSEEAKEKAKRNTIDEYYQAWIQSQEYTTASHTTCSFTDWKSGRLMHFLGLNQFYAYLILRYKDYVLDVYEQYPLNLDETNNIADSLGYKRFNHGTKRMLTHLLVKDKSGHYIAYFVTSSRKSLDPVKHRRVVEKCYIEYQYWKSHNIPWRIIFTDQFVNKREAINIKICSEFWNKDNVRTKEELLKHLIIHRAIIFPLSQVINFNEEASEIITDDLFEKYLENKKF</sequence>
<dbReference type="InParanoid" id="A0A3G9JR78"/>
<dbReference type="RefSeq" id="WP_125118487.1">
    <property type="nucleotide sequence ID" value="NZ_AP019309.1"/>
</dbReference>
<protein>
    <recommendedName>
        <fullName evidence="1">TnsA endonuclease N-terminal domain-containing protein</fullName>
    </recommendedName>
</protein>
<dbReference type="OrthoDB" id="5291587at2"/>
<accession>A0A3G9JR78</accession>
<reference evidence="2 3" key="1">
    <citation type="submission" date="2018-11" db="EMBL/GenBank/DDBJ databases">
        <title>Novel Erysipelotrichaceae bacterium isolated from small intestine of a swine.</title>
        <authorList>
            <person name="Kim J.S."/>
            <person name="Choe H."/>
            <person name="Lee Y.R."/>
            <person name="Kim K.M."/>
            <person name="Park D.S."/>
        </authorList>
    </citation>
    <scope>NUCLEOTIDE SEQUENCE [LARGE SCALE GENOMIC DNA]</scope>
    <source>
        <strain evidence="2 3">SG0102</strain>
    </source>
</reference>
<dbReference type="KEGG" id="ebm:SG0102_04830"/>
<evidence type="ECO:0000313" key="2">
    <source>
        <dbReference type="EMBL" id="BBH25549.1"/>
    </source>
</evidence>
<keyword evidence="3" id="KW-1185">Reference proteome</keyword>
<dbReference type="InterPro" id="IPR011856">
    <property type="entry name" value="tRNA_endonuc-like_dom_sf"/>
</dbReference>
<dbReference type="InterPro" id="IPR011335">
    <property type="entry name" value="Restrct_endonuc-II-like"/>
</dbReference>
<dbReference type="SUPFAM" id="SSF52980">
    <property type="entry name" value="Restriction endonuclease-like"/>
    <property type="match status" value="1"/>
</dbReference>
<evidence type="ECO:0000313" key="3">
    <source>
        <dbReference type="Proteomes" id="UP000268059"/>
    </source>
</evidence>
<dbReference type="Gene3D" id="3.40.1350.10">
    <property type="match status" value="1"/>
</dbReference>
<dbReference type="Proteomes" id="UP000268059">
    <property type="component" value="Chromosome"/>
</dbReference>
<feature type="domain" description="TnsA endonuclease N-terminal" evidence="1">
    <location>
        <begin position="68"/>
        <end position="157"/>
    </location>
</feature>
<dbReference type="InterPro" id="IPR014833">
    <property type="entry name" value="TnsA_N"/>
</dbReference>
<name>A0A3G9JR78_9FIRM</name>
<dbReference type="EMBL" id="AP019309">
    <property type="protein sequence ID" value="BBH25549.1"/>
    <property type="molecule type" value="Genomic_DNA"/>
</dbReference>
<evidence type="ECO:0000259" key="1">
    <source>
        <dbReference type="Pfam" id="PF08722"/>
    </source>
</evidence>